<gene>
    <name evidence="3" type="primary">pilV</name>
    <name evidence="3" type="ORF">I1A_000029</name>
</gene>
<dbReference type="AlphaFoldDB" id="K0XAA0"/>
<protein>
    <submittedName>
        <fullName evidence="3">PilV</fullName>
    </submittedName>
</protein>
<dbReference type="RefSeq" id="WP_003230023.1">
    <property type="nucleotide sequence ID" value="NC_022437.1"/>
</dbReference>
<evidence type="ECO:0000259" key="2">
    <source>
        <dbReference type="Pfam" id="PF04917"/>
    </source>
</evidence>
<evidence type="ECO:0000313" key="5">
    <source>
        <dbReference type="Proteomes" id="UP000006045"/>
    </source>
</evidence>
<sequence length="438" mass="46579">MKQRRSNFRGKQRGFTALETMIVLMIVTIASAGGIAVYSRYIDRQTNLVTADQMDSVSDAAAGYIKDNYAAVAASATPTAPAVITTAMLRTTGYLQAGFADQNAYGQDYRVLVLQPTPNKLQSLIVTVNGDTIKELHLIEIAKQQGGKGGYVPLSNTGIALGSFGGWQTPLAPYGVSPGAGHLATALFFEDGALVNDYLYRHAVPGQPELQTMHAAIDMNTNNLNNVGAVNAAAANISGNTKTTGETYTGGWFRSTGDTGWYNEKHNGGWYMSDPAWVRSYADKNVYTGGEMRAGKLTSTGRTEVGEFLQLNTVSTAGTGCSPNGLISRDAVGTPLTCQAGVWRMIGIMNAQRVSHYEIIDGRPTPMLVNSSVACPAGKRVVSGGCNFNGYSYEVGFDDSSPDPTGTGWNCSVRVNSIYQSDPWTGLEASAICANYGD</sequence>
<dbReference type="NCBIfam" id="TIGR02532">
    <property type="entry name" value="IV_pilin_GFxxxE"/>
    <property type="match status" value="1"/>
</dbReference>
<dbReference type="EMBL" id="JQ737005">
    <property type="protein sequence ID" value="AFS51705.1"/>
    <property type="molecule type" value="Genomic_DNA"/>
</dbReference>
<accession>K0XAA0</accession>
<reference evidence="3" key="1">
    <citation type="submission" date="2012-03" db="EMBL/GenBank/DDBJ databases">
        <title>The genome of cave-isolated P. fluorescens strain R124 demonstrates phenotypic adaptation to the mineral environment.</title>
        <authorList>
            <person name="Barton M.D."/>
            <person name="Petronio M."/>
            <person name="Giarrizzo J.G."/>
            <person name="Bowling B."/>
            <person name="Barton H.A."/>
        </authorList>
    </citation>
    <scope>NUCLEOTIDE SEQUENCE</scope>
    <source>
        <strain evidence="3">R124</strain>
        <plasmid evidence="3">pMP-R124</plasmid>
    </source>
</reference>
<evidence type="ECO:0000313" key="4">
    <source>
        <dbReference type="EMBL" id="EJZ60950.1"/>
    </source>
</evidence>
<dbReference type="EMBL" id="CM001562">
    <property type="protein sequence ID" value="EJZ60950.1"/>
    <property type="molecule type" value="Genomic_DNA"/>
</dbReference>
<dbReference type="Proteomes" id="UP000006045">
    <property type="component" value="Plasmid pMP-R124"/>
</dbReference>
<name>K0XAA0_PSEFL</name>
<dbReference type="InterPro" id="IPR007001">
    <property type="entry name" value="Shufflon_N"/>
</dbReference>
<feature type="transmembrane region" description="Helical" evidence="1">
    <location>
        <begin position="21"/>
        <end position="41"/>
    </location>
</feature>
<evidence type="ECO:0000313" key="3">
    <source>
        <dbReference type="EMBL" id="AFS51705.1"/>
    </source>
</evidence>
<keyword evidence="1" id="KW-1133">Transmembrane helix</keyword>
<organism evidence="3">
    <name type="scientific">Pseudomonas fluorescens R124</name>
    <dbReference type="NCBI Taxonomy" id="743713"/>
    <lineage>
        <taxon>Bacteria</taxon>
        <taxon>Pseudomonadati</taxon>
        <taxon>Pseudomonadota</taxon>
        <taxon>Gammaproteobacteria</taxon>
        <taxon>Pseudomonadales</taxon>
        <taxon>Pseudomonadaceae</taxon>
        <taxon>Pseudomonas</taxon>
    </lineage>
</organism>
<reference evidence="4 5" key="2">
    <citation type="submission" date="2012-08" db="EMBL/GenBank/DDBJ databases">
        <title>The genome of cave-isolated P. fluorescens strain R124 demonstrates phenotypic adaptation to the mineral environment.</title>
        <authorList>
            <person name="Barton M.D."/>
            <person name="Petronio M."/>
            <person name="Giarrizzo J.G."/>
            <person name="Bowling B.V."/>
            <person name="Barton H.A."/>
        </authorList>
    </citation>
    <scope>NUCLEOTIDE SEQUENCE [LARGE SCALE GENOMIC DNA]</scope>
    <source>
        <strain evidence="4 5">R124</strain>
        <plasmid evidence="4 5">pMP-R124</plasmid>
    </source>
</reference>
<dbReference type="HOGENOM" id="CLU_044705_0_0_6"/>
<dbReference type="Pfam" id="PF04917">
    <property type="entry name" value="Shufflon_N"/>
    <property type="match status" value="1"/>
</dbReference>
<proteinExistence type="predicted"/>
<keyword evidence="1" id="KW-0812">Transmembrane</keyword>
<geneLocation type="plasmid" evidence="3 5">
    <name>pMP-R124</name>
</geneLocation>
<keyword evidence="1" id="KW-0472">Membrane</keyword>
<evidence type="ECO:0000256" key="1">
    <source>
        <dbReference type="SAM" id="Phobius"/>
    </source>
</evidence>
<dbReference type="InterPro" id="IPR012902">
    <property type="entry name" value="N_methyl_site"/>
</dbReference>
<feature type="domain" description="Bacterial shufflon protein N-terminal" evidence="2">
    <location>
        <begin position="41"/>
        <end position="341"/>
    </location>
</feature>
<keyword evidence="3" id="KW-0614">Plasmid</keyword>